<organism evidence="1 2">
    <name type="scientific">Microcoleus asticus IPMA8</name>
    <dbReference type="NCBI Taxonomy" id="2563858"/>
    <lineage>
        <taxon>Bacteria</taxon>
        <taxon>Bacillati</taxon>
        <taxon>Cyanobacteriota</taxon>
        <taxon>Cyanophyceae</taxon>
        <taxon>Oscillatoriophycideae</taxon>
        <taxon>Oscillatoriales</taxon>
        <taxon>Microcoleaceae</taxon>
        <taxon>Microcoleus</taxon>
        <taxon>Microcoleus asticus</taxon>
    </lineage>
</organism>
<gene>
    <name evidence="1" type="ORF">E5S67_05080</name>
</gene>
<keyword evidence="2" id="KW-1185">Reference proteome</keyword>
<comment type="caution">
    <text evidence="1">The sequence shown here is derived from an EMBL/GenBank/DDBJ whole genome shotgun (WGS) entry which is preliminary data.</text>
</comment>
<reference evidence="1 2" key="1">
    <citation type="journal article" date="2020" name="Sci. Rep.">
        <title>A novel cyanobacterial geosmin producer, revising GeoA distribution and dispersion patterns in Bacteria.</title>
        <authorList>
            <person name="Churro C."/>
            <person name="Semedo-Aguiar A.P."/>
            <person name="Silva A.D."/>
            <person name="Pereira-Leal J.B."/>
            <person name="Leite R.B."/>
        </authorList>
    </citation>
    <scope>NUCLEOTIDE SEQUENCE [LARGE SCALE GENOMIC DNA]</scope>
    <source>
        <strain evidence="1 2">IPMA8</strain>
    </source>
</reference>
<sequence length="100" mass="11439">METQSQTKPIAELIESAKQQFGDFSEVQKQEIFLCIKEAKARGLLRKQPRDRCLSHYVNAANYLLRVYSTEDFGRALTQNLDYVYVYVALVSTNSILTTA</sequence>
<dbReference type="RefSeq" id="WP_172191244.1">
    <property type="nucleotide sequence ID" value="NZ_CAWPPK010000027.1"/>
</dbReference>
<name>A0ABX2D419_9CYAN</name>
<accession>A0ABX2D419</accession>
<dbReference type="EMBL" id="SRRZ01000122">
    <property type="protein sequence ID" value="NQE37311.1"/>
    <property type="molecule type" value="Genomic_DNA"/>
</dbReference>
<evidence type="ECO:0000313" key="2">
    <source>
        <dbReference type="Proteomes" id="UP000702425"/>
    </source>
</evidence>
<dbReference type="Proteomes" id="UP000702425">
    <property type="component" value="Unassembled WGS sequence"/>
</dbReference>
<evidence type="ECO:0000313" key="1">
    <source>
        <dbReference type="EMBL" id="NQE37311.1"/>
    </source>
</evidence>
<protein>
    <submittedName>
        <fullName evidence="1">Uncharacterized protein</fullName>
    </submittedName>
</protein>
<proteinExistence type="predicted"/>